<dbReference type="Pfam" id="PF13561">
    <property type="entry name" value="adh_short_C2"/>
    <property type="match status" value="1"/>
</dbReference>
<evidence type="ECO:0000256" key="4">
    <source>
        <dbReference type="ARBA" id="ARBA00022832"/>
    </source>
</evidence>
<evidence type="ECO:0000256" key="5">
    <source>
        <dbReference type="ARBA" id="ARBA00023002"/>
    </source>
</evidence>
<evidence type="ECO:0000256" key="1">
    <source>
        <dbReference type="ARBA" id="ARBA00005194"/>
    </source>
</evidence>
<keyword evidence="3 9" id="KW-0444">Lipid biosynthesis</keyword>
<protein>
    <recommendedName>
        <fullName evidence="9">Enoyl-[acyl-carrier-protein] reductase [NADH]</fullName>
        <ecNumber evidence="9">1.3.1.9</ecNumber>
    </recommendedName>
</protein>
<keyword evidence="7" id="KW-0443">Lipid metabolism</keyword>
<dbReference type="PRINTS" id="PR00081">
    <property type="entry name" value="GDHRDH"/>
</dbReference>
<comment type="catalytic activity">
    <reaction evidence="9">
        <text>a 2,3-saturated acyl-[ACP] + NAD(+) = a (2E)-enoyl-[ACP] + NADH + H(+)</text>
        <dbReference type="Rhea" id="RHEA:10240"/>
        <dbReference type="Rhea" id="RHEA-COMP:9925"/>
        <dbReference type="Rhea" id="RHEA-COMP:9926"/>
        <dbReference type="ChEBI" id="CHEBI:15378"/>
        <dbReference type="ChEBI" id="CHEBI:57540"/>
        <dbReference type="ChEBI" id="CHEBI:57945"/>
        <dbReference type="ChEBI" id="CHEBI:78784"/>
        <dbReference type="ChEBI" id="CHEBI:78785"/>
        <dbReference type="EC" id="1.3.1.9"/>
    </reaction>
</comment>
<feature type="binding site" evidence="11">
    <location>
        <position position="95"/>
    </location>
    <ligand>
        <name>substrate</name>
    </ligand>
</feature>
<dbReference type="EMBL" id="CP038254">
    <property type="protein sequence ID" value="QBR83689.1"/>
    <property type="molecule type" value="Genomic_DNA"/>
</dbReference>
<evidence type="ECO:0000256" key="8">
    <source>
        <dbReference type="ARBA" id="ARBA00023160"/>
    </source>
</evidence>
<name>A0A0W0WBY1_9GAMM</name>
<evidence type="ECO:0000256" key="3">
    <source>
        <dbReference type="ARBA" id="ARBA00022516"/>
    </source>
</evidence>
<dbReference type="PATRIC" id="fig|454.4.peg.864"/>
<feature type="binding site" evidence="12">
    <location>
        <position position="40"/>
    </location>
    <ligand>
        <name>NAD(+)</name>
        <dbReference type="ChEBI" id="CHEBI:57540"/>
    </ligand>
</feature>
<evidence type="ECO:0000313" key="16">
    <source>
        <dbReference type="Proteomes" id="UP000054761"/>
    </source>
</evidence>
<feature type="site" description="Involved in acyl-ACP binding" evidence="13">
    <location>
        <position position="205"/>
    </location>
</feature>
<dbReference type="PANTHER" id="PTHR43159:SF2">
    <property type="entry name" value="ENOYL-[ACYL-CARRIER-PROTEIN] REDUCTASE [NADH], CHLOROPLASTIC"/>
    <property type="match status" value="1"/>
</dbReference>
<evidence type="ECO:0000256" key="13">
    <source>
        <dbReference type="PIRSR" id="PIRSR000094-4"/>
    </source>
</evidence>
<dbReference type="RefSeq" id="WP_058501177.1">
    <property type="nucleotide sequence ID" value="NZ_CAAAJA010000017.1"/>
</dbReference>
<dbReference type="UniPathway" id="UPA00094"/>
<dbReference type="EMBL" id="LNYH01000038">
    <property type="protein sequence ID" value="KTD29742.1"/>
    <property type="molecule type" value="Genomic_DNA"/>
</dbReference>
<feature type="binding site" evidence="12">
    <location>
        <begin position="193"/>
        <end position="197"/>
    </location>
    <ligand>
        <name>NAD(+)</name>
        <dbReference type="ChEBI" id="CHEBI:57540"/>
    </ligand>
</feature>
<feature type="active site" description="Proton acceptor" evidence="10">
    <location>
        <position position="157"/>
    </location>
</feature>
<dbReference type="FunFam" id="3.40.50.720:FF:000054">
    <property type="entry name" value="Enoyl-[acyl-carrier-protein] reductase [NADH]"/>
    <property type="match status" value="1"/>
</dbReference>
<dbReference type="OrthoDB" id="9803628at2"/>
<sequence length="264" mass="28123">MGFLSGKKALIVGLASNRSIAYGIAKAFHEQGAELALTYQNEKLRSRVESMAAEFDSQLTFPCDVSSDQDIQALFEQLGSHWDKMDILVHSVAFAPADQISGDFISSVNREGFRIAHDISAYSLIALAQAALPMMENTEGSILTLSYYGAEKAVPNYNVMGIAKASLEASVRYLAASLGPKGLRVNAISAGPIKTLAASGVKDFRKMQDAYAQNTPLKRNITALEVGQSAAFLCSNLASGITGEVVHVDAGYHAVAMGNLVEKA</sequence>
<keyword evidence="16" id="KW-1185">Reference proteome</keyword>
<dbReference type="PIRSF" id="PIRSF000094">
    <property type="entry name" value="Enoyl-ACP_rdct"/>
    <property type="match status" value="1"/>
</dbReference>
<evidence type="ECO:0000313" key="17">
    <source>
        <dbReference type="Proteomes" id="UP000295517"/>
    </source>
</evidence>
<comment type="pathway">
    <text evidence="1">Lipid metabolism; fatty acid biosynthesis.</text>
</comment>
<dbReference type="Proteomes" id="UP000295517">
    <property type="component" value="Chromosome"/>
</dbReference>
<feature type="binding site" evidence="12">
    <location>
        <begin position="19"/>
        <end position="20"/>
    </location>
    <ligand>
        <name>NAD(+)</name>
        <dbReference type="ChEBI" id="CHEBI:57540"/>
    </ligand>
</feature>
<evidence type="ECO:0000256" key="12">
    <source>
        <dbReference type="PIRSR" id="PIRSR000094-3"/>
    </source>
</evidence>
<keyword evidence="5 9" id="KW-0560">Oxidoreductase</keyword>
<evidence type="ECO:0000313" key="14">
    <source>
        <dbReference type="EMBL" id="KTD29742.1"/>
    </source>
</evidence>
<dbReference type="SUPFAM" id="SSF51735">
    <property type="entry name" value="NAD(P)-binding Rossmann-fold domains"/>
    <property type="match status" value="1"/>
</dbReference>
<keyword evidence="6 9" id="KW-0520">NAD</keyword>
<evidence type="ECO:0000313" key="15">
    <source>
        <dbReference type="EMBL" id="QBR83689.1"/>
    </source>
</evidence>
<feature type="site" description="Involved in acyl-ACP binding" evidence="13">
    <location>
        <position position="206"/>
    </location>
</feature>
<dbReference type="InterPro" id="IPR002347">
    <property type="entry name" value="SDR_fam"/>
</dbReference>
<feature type="site" description="Involved in acyl-ACP binding" evidence="13">
    <location>
        <position position="202"/>
    </location>
</feature>
<evidence type="ECO:0000256" key="11">
    <source>
        <dbReference type="PIRSR" id="PIRSR000094-2"/>
    </source>
</evidence>
<evidence type="ECO:0000256" key="7">
    <source>
        <dbReference type="ARBA" id="ARBA00023098"/>
    </source>
</evidence>
<comment type="similarity">
    <text evidence="2 9">Belongs to the short-chain dehydrogenases/reductases (SDR) family. FabI subfamily.</text>
</comment>
<gene>
    <name evidence="14" type="primary">fabI_3</name>
    <name evidence="15" type="ORF">E3983_04565</name>
    <name evidence="14" type="ORF">Lisr_0802</name>
</gene>
<feature type="binding site" evidence="12">
    <location>
        <position position="13"/>
    </location>
    <ligand>
        <name>NAD(+)</name>
        <dbReference type="ChEBI" id="CHEBI:57540"/>
    </ligand>
</feature>
<feature type="binding site" evidence="12">
    <location>
        <position position="92"/>
    </location>
    <ligand>
        <name>NAD(+)</name>
        <dbReference type="ChEBI" id="CHEBI:57540"/>
    </ligand>
</feature>
<feature type="active site" description="Proton acceptor" evidence="10">
    <location>
        <position position="147"/>
    </location>
</feature>
<reference evidence="14 16" key="1">
    <citation type="submission" date="2015-11" db="EMBL/GenBank/DDBJ databases">
        <title>Genomic analysis of 38 Legionella species identifies large and diverse effector repertoires.</title>
        <authorList>
            <person name="Burstein D."/>
            <person name="Amaro F."/>
            <person name="Zusman T."/>
            <person name="Lifshitz Z."/>
            <person name="Cohen O."/>
            <person name="Gilbert J.A."/>
            <person name="Pupko T."/>
            <person name="Shuman H.A."/>
            <person name="Segal G."/>
        </authorList>
    </citation>
    <scope>NUCLEOTIDE SEQUENCE [LARGE SCALE GENOMIC DNA]</scope>
    <source>
        <strain evidence="14 16">Bercovier 4</strain>
    </source>
</reference>
<feature type="binding site" evidence="12">
    <location>
        <begin position="64"/>
        <end position="65"/>
    </location>
    <ligand>
        <name>NAD(+)</name>
        <dbReference type="ChEBI" id="CHEBI:57540"/>
    </ligand>
</feature>
<dbReference type="InterPro" id="IPR036291">
    <property type="entry name" value="NAD(P)-bd_dom_sf"/>
</dbReference>
<dbReference type="STRING" id="454.Lisr_0802"/>
<dbReference type="CDD" id="cd05372">
    <property type="entry name" value="ENR_SDR"/>
    <property type="match status" value="1"/>
</dbReference>
<evidence type="ECO:0000256" key="2">
    <source>
        <dbReference type="ARBA" id="ARBA00009233"/>
    </source>
</evidence>
<dbReference type="EC" id="1.3.1.9" evidence="9"/>
<accession>A0A0W0WBY1</accession>
<dbReference type="GO" id="GO:0004318">
    <property type="term" value="F:enoyl-[acyl-carrier-protein] reductase (NADH) activity"/>
    <property type="evidence" value="ECO:0007669"/>
    <property type="project" value="UniProtKB-EC"/>
</dbReference>
<proteinExistence type="inferred from homology"/>
<dbReference type="Proteomes" id="UP000054761">
    <property type="component" value="Unassembled WGS sequence"/>
</dbReference>
<keyword evidence="4" id="KW-0276">Fatty acid metabolism</keyword>
<dbReference type="PANTHER" id="PTHR43159">
    <property type="entry name" value="ENOYL-[ACYL-CARRIER-PROTEIN] REDUCTASE"/>
    <property type="match status" value="1"/>
</dbReference>
<evidence type="ECO:0000256" key="10">
    <source>
        <dbReference type="PIRSR" id="PIRSR000094-1"/>
    </source>
</evidence>
<feature type="binding site" evidence="12">
    <location>
        <position position="164"/>
    </location>
    <ligand>
        <name>NAD(+)</name>
        <dbReference type="ChEBI" id="CHEBI:57540"/>
    </ligand>
</feature>
<dbReference type="Gene3D" id="3.40.50.720">
    <property type="entry name" value="NAD(P)-binding Rossmann-like Domain"/>
    <property type="match status" value="1"/>
</dbReference>
<reference evidence="15 17" key="2">
    <citation type="submission" date="2019-03" db="EMBL/GenBank/DDBJ databases">
        <title>Diverse conjugative elements silence natural transformation in Legionella species.</title>
        <authorList>
            <person name="Durieux I."/>
            <person name="Ginevra C."/>
            <person name="Attaiech L."/>
            <person name="Picq K."/>
            <person name="Juan P.A."/>
            <person name="Jarraud S."/>
            <person name="Charpentier X."/>
        </authorList>
    </citation>
    <scope>NUCLEOTIDE SEQUENCE [LARGE SCALE GENOMIC DNA]</scope>
    <source>
        <strain evidence="15 17">HL-0427-4011</strain>
    </source>
</reference>
<dbReference type="InterPro" id="IPR014358">
    <property type="entry name" value="Enoyl-ACP_Rdtase_NADH"/>
</dbReference>
<evidence type="ECO:0000256" key="9">
    <source>
        <dbReference type="PIRNR" id="PIRNR000094"/>
    </source>
</evidence>
<dbReference type="AlphaFoldDB" id="A0A0W0WBY1"/>
<dbReference type="GO" id="GO:0006633">
    <property type="term" value="P:fatty acid biosynthetic process"/>
    <property type="evidence" value="ECO:0007669"/>
    <property type="project" value="UniProtKB-UniPathway"/>
</dbReference>
<organism evidence="14 16">
    <name type="scientific">Legionella israelensis</name>
    <dbReference type="NCBI Taxonomy" id="454"/>
    <lineage>
        <taxon>Bacteria</taxon>
        <taxon>Pseudomonadati</taxon>
        <taxon>Pseudomonadota</taxon>
        <taxon>Gammaproteobacteria</taxon>
        <taxon>Legionellales</taxon>
        <taxon>Legionellaceae</taxon>
        <taxon>Legionella</taxon>
    </lineage>
</organism>
<dbReference type="Gene3D" id="1.10.8.400">
    <property type="entry name" value="Enoyl acyl carrier protein reductase"/>
    <property type="match status" value="1"/>
</dbReference>
<keyword evidence="8 9" id="KW-0275">Fatty acid biosynthesis</keyword>
<evidence type="ECO:0000256" key="6">
    <source>
        <dbReference type="ARBA" id="ARBA00023027"/>
    </source>
</evidence>